<keyword evidence="4" id="KW-1185">Reference proteome</keyword>
<gene>
    <name evidence="1" type="ORF">BJG266_LOCUS6463</name>
    <name evidence="2" type="ORF">QVE165_LOCUS15336</name>
    <name evidence="3" type="ORF">QVE165_LOCUS15830</name>
</gene>
<name>A0A814I704_9BILA</name>
<proteinExistence type="predicted"/>
<evidence type="ECO:0000313" key="3">
    <source>
        <dbReference type="EMBL" id="CAF1017890.1"/>
    </source>
</evidence>
<accession>A0A814I704</accession>
<dbReference type="Proteomes" id="UP000663832">
    <property type="component" value="Unassembled WGS sequence"/>
</dbReference>
<protein>
    <submittedName>
        <fullName evidence="3">Uncharacterized protein</fullName>
    </submittedName>
</protein>
<evidence type="ECO:0000313" key="4">
    <source>
        <dbReference type="Proteomes" id="UP000663832"/>
    </source>
</evidence>
<dbReference type="OrthoDB" id="10176932at2759"/>
<dbReference type="EMBL" id="CAJNOM010000083">
    <property type="protein sequence ID" value="CAF1008577.1"/>
    <property type="molecule type" value="Genomic_DNA"/>
</dbReference>
<evidence type="ECO:0000313" key="2">
    <source>
        <dbReference type="EMBL" id="CAF1008577.1"/>
    </source>
</evidence>
<dbReference type="AlphaFoldDB" id="A0A814I704"/>
<dbReference type="EMBL" id="CAJNOM010000087">
    <property type="protein sequence ID" value="CAF1017890.1"/>
    <property type="molecule type" value="Genomic_DNA"/>
</dbReference>
<comment type="caution">
    <text evidence="3">The sequence shown here is derived from an EMBL/GenBank/DDBJ whole genome shotgun (WGS) entry which is preliminary data.</text>
</comment>
<dbReference type="EMBL" id="CAJNOI010000018">
    <property type="protein sequence ID" value="CAF0824768.1"/>
    <property type="molecule type" value="Genomic_DNA"/>
</dbReference>
<dbReference type="Proteomes" id="UP000663877">
    <property type="component" value="Unassembled WGS sequence"/>
</dbReference>
<evidence type="ECO:0000313" key="1">
    <source>
        <dbReference type="EMBL" id="CAF0824768.1"/>
    </source>
</evidence>
<reference evidence="3" key="1">
    <citation type="submission" date="2021-02" db="EMBL/GenBank/DDBJ databases">
        <authorList>
            <person name="Nowell W R."/>
        </authorList>
    </citation>
    <scope>NUCLEOTIDE SEQUENCE</scope>
</reference>
<sequence>MSHDNDYIQYNYAEQIRNFTQYKTSQQSEGSGIKSEPSDYIQKALYAFNPHQSWNPADITHTGATSSSD</sequence>
<organism evidence="3 4">
    <name type="scientific">Adineta steineri</name>
    <dbReference type="NCBI Taxonomy" id="433720"/>
    <lineage>
        <taxon>Eukaryota</taxon>
        <taxon>Metazoa</taxon>
        <taxon>Spiralia</taxon>
        <taxon>Gnathifera</taxon>
        <taxon>Rotifera</taxon>
        <taxon>Eurotatoria</taxon>
        <taxon>Bdelloidea</taxon>
        <taxon>Adinetida</taxon>
        <taxon>Adinetidae</taxon>
        <taxon>Adineta</taxon>
    </lineage>
</organism>